<organism evidence="9 10">
    <name type="scientific">Fimbriiglobus ruber</name>
    <dbReference type="NCBI Taxonomy" id="1908690"/>
    <lineage>
        <taxon>Bacteria</taxon>
        <taxon>Pseudomonadati</taxon>
        <taxon>Planctomycetota</taxon>
        <taxon>Planctomycetia</taxon>
        <taxon>Gemmatales</taxon>
        <taxon>Gemmataceae</taxon>
        <taxon>Fimbriiglobus</taxon>
    </lineage>
</organism>
<evidence type="ECO:0000256" key="4">
    <source>
        <dbReference type="ARBA" id="ARBA00022692"/>
    </source>
</evidence>
<feature type="transmembrane region" description="Helical" evidence="8">
    <location>
        <begin position="12"/>
        <end position="35"/>
    </location>
</feature>
<dbReference type="Pfam" id="PF09594">
    <property type="entry name" value="GT87"/>
    <property type="match status" value="1"/>
</dbReference>
<protein>
    <submittedName>
        <fullName evidence="9">Uncharacterized protein</fullName>
    </submittedName>
</protein>
<evidence type="ECO:0000256" key="8">
    <source>
        <dbReference type="SAM" id="Phobius"/>
    </source>
</evidence>
<evidence type="ECO:0000256" key="5">
    <source>
        <dbReference type="ARBA" id="ARBA00022989"/>
    </source>
</evidence>
<dbReference type="GO" id="GO:0005886">
    <property type="term" value="C:plasma membrane"/>
    <property type="evidence" value="ECO:0007669"/>
    <property type="project" value="UniProtKB-SubCell"/>
</dbReference>
<keyword evidence="4 8" id="KW-0812">Transmembrane</keyword>
<dbReference type="RefSeq" id="WP_161967388.1">
    <property type="nucleotide sequence ID" value="NZ_NIDE01000004.1"/>
</dbReference>
<evidence type="ECO:0000256" key="1">
    <source>
        <dbReference type="ARBA" id="ARBA00004651"/>
    </source>
</evidence>
<keyword evidence="2" id="KW-1003">Cell membrane</keyword>
<keyword evidence="10" id="KW-1185">Reference proteome</keyword>
<name>A0A225DUW1_9BACT</name>
<feature type="transmembrane region" description="Helical" evidence="8">
    <location>
        <begin position="403"/>
        <end position="425"/>
    </location>
</feature>
<keyword evidence="5 8" id="KW-1133">Transmembrane helix</keyword>
<evidence type="ECO:0000256" key="6">
    <source>
        <dbReference type="ARBA" id="ARBA00023136"/>
    </source>
</evidence>
<keyword evidence="3" id="KW-0808">Transferase</keyword>
<feature type="transmembrane region" description="Helical" evidence="8">
    <location>
        <begin position="432"/>
        <end position="452"/>
    </location>
</feature>
<feature type="transmembrane region" description="Helical" evidence="8">
    <location>
        <begin position="215"/>
        <end position="235"/>
    </location>
</feature>
<gene>
    <name evidence="9" type="ORF">FRUB_03033</name>
</gene>
<dbReference type="InterPro" id="IPR018584">
    <property type="entry name" value="GT87"/>
</dbReference>
<feature type="transmembrane region" description="Helical" evidence="8">
    <location>
        <begin position="242"/>
        <end position="263"/>
    </location>
</feature>
<proteinExistence type="inferred from homology"/>
<comment type="subcellular location">
    <subcellularLocation>
        <location evidence="1">Cell membrane</location>
        <topology evidence="1">Multi-pass membrane protein</topology>
    </subcellularLocation>
</comment>
<dbReference type="EMBL" id="NIDE01000004">
    <property type="protein sequence ID" value="OWK43434.1"/>
    <property type="molecule type" value="Genomic_DNA"/>
</dbReference>
<accession>A0A225DUW1</accession>
<evidence type="ECO:0000256" key="7">
    <source>
        <dbReference type="ARBA" id="ARBA00024033"/>
    </source>
</evidence>
<evidence type="ECO:0000313" key="9">
    <source>
        <dbReference type="EMBL" id="OWK43434.1"/>
    </source>
</evidence>
<keyword evidence="6 8" id="KW-0472">Membrane</keyword>
<dbReference type="GO" id="GO:0016758">
    <property type="term" value="F:hexosyltransferase activity"/>
    <property type="evidence" value="ECO:0007669"/>
    <property type="project" value="InterPro"/>
</dbReference>
<dbReference type="AlphaFoldDB" id="A0A225DUW1"/>
<reference evidence="10" key="1">
    <citation type="submission" date="2017-06" db="EMBL/GenBank/DDBJ databases">
        <title>Genome analysis of Fimbriiglobus ruber SP5, the first member of the order Planctomycetales with confirmed chitinolytic capability.</title>
        <authorList>
            <person name="Ravin N.V."/>
            <person name="Rakitin A.L."/>
            <person name="Ivanova A.A."/>
            <person name="Beletsky A.V."/>
            <person name="Kulichevskaya I.S."/>
            <person name="Mardanov A.V."/>
            <person name="Dedysh S.N."/>
        </authorList>
    </citation>
    <scope>NUCLEOTIDE SEQUENCE [LARGE SCALE GENOMIC DNA]</scope>
    <source>
        <strain evidence="10">SP5</strain>
    </source>
</reference>
<dbReference type="Proteomes" id="UP000214646">
    <property type="component" value="Unassembled WGS sequence"/>
</dbReference>
<evidence type="ECO:0000313" key="10">
    <source>
        <dbReference type="Proteomes" id="UP000214646"/>
    </source>
</evidence>
<feature type="transmembrane region" description="Helical" evidence="8">
    <location>
        <begin position="125"/>
        <end position="146"/>
    </location>
</feature>
<feature type="transmembrane region" description="Helical" evidence="8">
    <location>
        <begin position="360"/>
        <end position="383"/>
    </location>
</feature>
<feature type="transmembrane region" description="Helical" evidence="8">
    <location>
        <begin position="330"/>
        <end position="348"/>
    </location>
</feature>
<evidence type="ECO:0000256" key="2">
    <source>
        <dbReference type="ARBA" id="ARBA00022475"/>
    </source>
</evidence>
<comment type="caution">
    <text evidence="9">The sequence shown here is derived from an EMBL/GenBank/DDBJ whole genome shotgun (WGS) entry which is preliminary data.</text>
</comment>
<sequence>MTPPADPGSAPLARFEAIGLWLMGLLLIAFGGLVADRSAFQTDRKTDFGVYARAGFSVRATLTARYFPSAVPENEEYFPPEARELKYDIYQVCDDRGWHYCYPPAFAVFMVPLADPFFWEDRTGYLPFGASVIIWFVINLILAWYAAHALAGAVVPDAVRWSRRWWYARTVPLYICLGGIGYTLSRGQVNIVLVALVAGMFAAAVRGRAVAAGAWLAGAVALKVIPVFLILFPLVRREWRTGIGLAAGLFVLLGVIPAAVWGVEGAVDNNLKVFSAVIAPGSLGVGDQTRQKELTGATSTDSQSFQAVIHNLRYPDKPNRPKVVDKSTRLAHWALSLLMVAVTLVAAWRGLGPAPADQLVFLGLLCVVMLLTTPVSHMHYYAMGLPLVAGLWLKGLAGRPGEFWAGWCTFGVLMTWGVLTALPLFPPVMDLGLLDAGLATFSTVALWAYGVAVMGRCPRTCPVTRPAARLQPVAAVVA</sequence>
<dbReference type="OrthoDB" id="8134281at2"/>
<evidence type="ECO:0000256" key="3">
    <source>
        <dbReference type="ARBA" id="ARBA00022679"/>
    </source>
</evidence>
<comment type="similarity">
    <text evidence="7">Belongs to the glycosyltransferase 87 family.</text>
</comment>